<gene>
    <name evidence="3" type="ORF">MEUPH1_LOCUS10681</name>
</gene>
<dbReference type="SMART" id="SM00355">
    <property type="entry name" value="ZnF_C2H2"/>
    <property type="match status" value="2"/>
</dbReference>
<keyword evidence="1" id="KW-0863">Zinc-finger</keyword>
<sequence length="83" mass="9876">MPAADDEYTHDNINIQEIRKDLYECAICKKTFLYKSWLALHITKHMEPTHFCEKCDHVFGRKDALKRHIQINTIKKDILDMNS</sequence>
<dbReference type="InterPro" id="IPR013087">
    <property type="entry name" value="Znf_C2H2_type"/>
</dbReference>
<dbReference type="SUPFAM" id="SSF57667">
    <property type="entry name" value="beta-beta-alpha zinc fingers"/>
    <property type="match status" value="1"/>
</dbReference>
<evidence type="ECO:0000256" key="1">
    <source>
        <dbReference type="PROSITE-ProRule" id="PRU00042"/>
    </source>
</evidence>
<dbReference type="Pfam" id="PF00096">
    <property type="entry name" value="zf-C2H2"/>
    <property type="match status" value="2"/>
</dbReference>
<evidence type="ECO:0000259" key="2">
    <source>
        <dbReference type="PROSITE" id="PS50157"/>
    </source>
</evidence>
<organism evidence="3 4">
    <name type="scientific">Macrosiphum euphorbiae</name>
    <name type="common">potato aphid</name>
    <dbReference type="NCBI Taxonomy" id="13131"/>
    <lineage>
        <taxon>Eukaryota</taxon>
        <taxon>Metazoa</taxon>
        <taxon>Ecdysozoa</taxon>
        <taxon>Arthropoda</taxon>
        <taxon>Hexapoda</taxon>
        <taxon>Insecta</taxon>
        <taxon>Pterygota</taxon>
        <taxon>Neoptera</taxon>
        <taxon>Paraneoptera</taxon>
        <taxon>Hemiptera</taxon>
        <taxon>Sternorrhyncha</taxon>
        <taxon>Aphidomorpha</taxon>
        <taxon>Aphidoidea</taxon>
        <taxon>Aphididae</taxon>
        <taxon>Macrosiphini</taxon>
        <taxon>Macrosiphum</taxon>
    </lineage>
</organism>
<dbReference type="Proteomes" id="UP001160148">
    <property type="component" value="Unassembled WGS sequence"/>
</dbReference>
<accession>A0AAV0WFX8</accession>
<protein>
    <recommendedName>
        <fullName evidence="2">C2H2-type domain-containing protein</fullName>
    </recommendedName>
</protein>
<dbReference type="GO" id="GO:0008270">
    <property type="term" value="F:zinc ion binding"/>
    <property type="evidence" value="ECO:0007669"/>
    <property type="project" value="UniProtKB-KW"/>
</dbReference>
<keyword evidence="1" id="KW-0862">Zinc</keyword>
<evidence type="ECO:0000313" key="3">
    <source>
        <dbReference type="EMBL" id="CAI6354723.1"/>
    </source>
</evidence>
<dbReference type="PROSITE" id="PS00028">
    <property type="entry name" value="ZINC_FINGER_C2H2_1"/>
    <property type="match status" value="1"/>
</dbReference>
<dbReference type="InterPro" id="IPR036236">
    <property type="entry name" value="Znf_C2H2_sf"/>
</dbReference>
<dbReference type="EMBL" id="CARXXK010000002">
    <property type="protein sequence ID" value="CAI6354723.1"/>
    <property type="molecule type" value="Genomic_DNA"/>
</dbReference>
<dbReference type="AlphaFoldDB" id="A0AAV0WFX8"/>
<reference evidence="3 4" key="1">
    <citation type="submission" date="2023-01" db="EMBL/GenBank/DDBJ databases">
        <authorList>
            <person name="Whitehead M."/>
        </authorList>
    </citation>
    <scope>NUCLEOTIDE SEQUENCE [LARGE SCALE GENOMIC DNA]</scope>
</reference>
<keyword evidence="1" id="KW-0479">Metal-binding</keyword>
<dbReference type="Gene3D" id="3.30.160.60">
    <property type="entry name" value="Classic Zinc Finger"/>
    <property type="match status" value="1"/>
</dbReference>
<keyword evidence="4" id="KW-1185">Reference proteome</keyword>
<dbReference type="PROSITE" id="PS50157">
    <property type="entry name" value="ZINC_FINGER_C2H2_2"/>
    <property type="match status" value="1"/>
</dbReference>
<feature type="domain" description="C2H2-type" evidence="2">
    <location>
        <begin position="23"/>
        <end position="55"/>
    </location>
</feature>
<proteinExistence type="predicted"/>
<name>A0AAV0WFX8_9HEMI</name>
<comment type="caution">
    <text evidence="3">The sequence shown here is derived from an EMBL/GenBank/DDBJ whole genome shotgun (WGS) entry which is preliminary data.</text>
</comment>
<evidence type="ECO:0000313" key="4">
    <source>
        <dbReference type="Proteomes" id="UP001160148"/>
    </source>
</evidence>